<evidence type="ECO:0000259" key="2">
    <source>
        <dbReference type="PROSITE" id="PS50056"/>
    </source>
</evidence>
<proteinExistence type="predicted"/>
<dbReference type="CDD" id="cd00047">
    <property type="entry name" value="PTPc"/>
    <property type="match status" value="1"/>
</dbReference>
<dbReference type="GO" id="GO:0004725">
    <property type="term" value="F:protein tyrosine phosphatase activity"/>
    <property type="evidence" value="ECO:0007669"/>
    <property type="project" value="InterPro"/>
</dbReference>
<protein>
    <recommendedName>
        <fullName evidence="5">Protein tyrosine phosphatase</fullName>
    </recommendedName>
</protein>
<keyword evidence="4" id="KW-1185">Reference proteome</keyword>
<evidence type="ECO:0000313" key="3">
    <source>
        <dbReference type="EMBL" id="KAK2138482.1"/>
    </source>
</evidence>
<dbReference type="PANTHER" id="PTHR19134">
    <property type="entry name" value="RECEPTOR-TYPE TYROSINE-PROTEIN PHOSPHATASE"/>
    <property type="match status" value="1"/>
</dbReference>
<dbReference type="Proteomes" id="UP001208570">
    <property type="component" value="Unassembled WGS sequence"/>
</dbReference>
<dbReference type="InterPro" id="IPR000387">
    <property type="entry name" value="Tyr_Pase_dom"/>
</dbReference>
<dbReference type="InterPro" id="IPR003595">
    <property type="entry name" value="Tyr_Pase_cat"/>
</dbReference>
<feature type="domain" description="Tyrosine specific protein phosphatases" evidence="2">
    <location>
        <begin position="28"/>
        <end position="99"/>
    </location>
</feature>
<sequence length="162" mass="18975">NKCRTVDHFHFRTWEDKGNPRYGAHTLLAFMNRVHSFDEDRNGPLIVHCSAGVGRTGTFIALDILQKTAIQEKTVDIYSCVDRLRRERMIMVQTKEQYLFLHEAVVEFIKSMDTPHDLGLFVQRFSTIRDQRADRIVAALQKEWQANISDDNFFLNYFTCSK</sequence>
<gene>
    <name evidence="3" type="ORF">LSH36_2958g00004</name>
</gene>
<dbReference type="SUPFAM" id="SSF52799">
    <property type="entry name" value="(Phosphotyrosine protein) phosphatases II"/>
    <property type="match status" value="1"/>
</dbReference>
<dbReference type="InterPro" id="IPR000242">
    <property type="entry name" value="PTP_cat"/>
</dbReference>
<name>A0AAD9IQ43_9ANNE</name>
<reference evidence="3" key="1">
    <citation type="journal article" date="2023" name="Mol. Biol. Evol.">
        <title>Third-Generation Sequencing Reveals the Adaptive Role of the Epigenome in Three Deep-Sea Polychaetes.</title>
        <authorList>
            <person name="Perez M."/>
            <person name="Aroh O."/>
            <person name="Sun Y."/>
            <person name="Lan Y."/>
            <person name="Juniper S.K."/>
            <person name="Young C.R."/>
            <person name="Angers B."/>
            <person name="Qian P.Y."/>
        </authorList>
    </citation>
    <scope>NUCLEOTIDE SEQUENCE</scope>
    <source>
        <strain evidence="3">P08H-3</strain>
    </source>
</reference>
<comment type="caution">
    <text evidence="3">The sequence shown here is derived from an EMBL/GenBank/DDBJ whole genome shotgun (WGS) entry which is preliminary data.</text>
</comment>
<dbReference type="EMBL" id="JAODUP010002955">
    <property type="protein sequence ID" value="KAK2138482.1"/>
    <property type="molecule type" value="Genomic_DNA"/>
</dbReference>
<accession>A0AAD9IQ43</accession>
<dbReference type="PROSITE" id="PS50055">
    <property type="entry name" value="TYR_PHOSPHATASE_PTP"/>
    <property type="match status" value="1"/>
</dbReference>
<feature type="non-terminal residue" evidence="3">
    <location>
        <position position="1"/>
    </location>
</feature>
<dbReference type="SMART" id="SM00194">
    <property type="entry name" value="PTPc"/>
    <property type="match status" value="1"/>
</dbReference>
<dbReference type="PROSITE" id="PS00383">
    <property type="entry name" value="TYR_PHOSPHATASE_1"/>
    <property type="match status" value="1"/>
</dbReference>
<dbReference type="PANTHER" id="PTHR19134:SF449">
    <property type="entry name" value="TYROSINE-PROTEIN PHOSPHATASE 1"/>
    <property type="match status" value="1"/>
</dbReference>
<dbReference type="PRINTS" id="PR00700">
    <property type="entry name" value="PRTYPHPHTASE"/>
</dbReference>
<evidence type="ECO:0000259" key="1">
    <source>
        <dbReference type="PROSITE" id="PS50055"/>
    </source>
</evidence>
<dbReference type="Pfam" id="PF00102">
    <property type="entry name" value="Y_phosphatase"/>
    <property type="match status" value="1"/>
</dbReference>
<dbReference type="SMART" id="SM00404">
    <property type="entry name" value="PTPc_motif"/>
    <property type="match status" value="1"/>
</dbReference>
<evidence type="ECO:0000313" key="4">
    <source>
        <dbReference type="Proteomes" id="UP001208570"/>
    </source>
</evidence>
<dbReference type="InterPro" id="IPR029021">
    <property type="entry name" value="Prot-tyrosine_phosphatase-like"/>
</dbReference>
<dbReference type="InterPro" id="IPR050348">
    <property type="entry name" value="Protein-Tyr_Phosphatase"/>
</dbReference>
<dbReference type="AlphaFoldDB" id="A0AAD9IQ43"/>
<dbReference type="InterPro" id="IPR016130">
    <property type="entry name" value="Tyr_Pase_AS"/>
</dbReference>
<dbReference type="PROSITE" id="PS50056">
    <property type="entry name" value="TYR_PHOSPHATASE_2"/>
    <property type="match status" value="1"/>
</dbReference>
<feature type="domain" description="Tyrosine-protein phosphatase" evidence="1">
    <location>
        <begin position="1"/>
        <end position="108"/>
    </location>
</feature>
<dbReference type="Gene3D" id="3.90.190.10">
    <property type="entry name" value="Protein tyrosine phosphatase superfamily"/>
    <property type="match status" value="1"/>
</dbReference>
<evidence type="ECO:0008006" key="5">
    <source>
        <dbReference type="Google" id="ProtNLM"/>
    </source>
</evidence>
<organism evidence="3 4">
    <name type="scientific">Paralvinella palmiformis</name>
    <dbReference type="NCBI Taxonomy" id="53620"/>
    <lineage>
        <taxon>Eukaryota</taxon>
        <taxon>Metazoa</taxon>
        <taxon>Spiralia</taxon>
        <taxon>Lophotrochozoa</taxon>
        <taxon>Annelida</taxon>
        <taxon>Polychaeta</taxon>
        <taxon>Sedentaria</taxon>
        <taxon>Canalipalpata</taxon>
        <taxon>Terebellida</taxon>
        <taxon>Terebelliformia</taxon>
        <taxon>Alvinellidae</taxon>
        <taxon>Paralvinella</taxon>
    </lineage>
</organism>